<organism evidence="1 2">
    <name type="scientific">Paenibacillus mucilaginosus (strain KNP414)</name>
    <dbReference type="NCBI Taxonomy" id="1036673"/>
    <lineage>
        <taxon>Bacteria</taxon>
        <taxon>Bacillati</taxon>
        <taxon>Bacillota</taxon>
        <taxon>Bacilli</taxon>
        <taxon>Bacillales</taxon>
        <taxon>Paenibacillaceae</taxon>
        <taxon>Paenibacillus</taxon>
    </lineage>
</organism>
<dbReference type="Proteomes" id="UP000006620">
    <property type="component" value="Chromosome"/>
</dbReference>
<gene>
    <name evidence="1" type="ordered locus">KNP414_03590</name>
</gene>
<reference evidence="1 2" key="2">
    <citation type="journal article" date="2013" name="Genome Announc.">
        <title>Genome Sequence of Growth-Improving Paenibacillus mucilaginosus Strain KNP414.</title>
        <authorList>
            <person name="Lu J.J."/>
            <person name="Wang J.F."/>
            <person name="Hu X.F."/>
        </authorList>
    </citation>
    <scope>NUCLEOTIDE SEQUENCE [LARGE SCALE GENOMIC DNA]</scope>
    <source>
        <strain evidence="1 2">KNP414</strain>
    </source>
</reference>
<protein>
    <submittedName>
        <fullName evidence="1">Uncharacterized protein</fullName>
    </submittedName>
</protein>
<evidence type="ECO:0000313" key="1">
    <source>
        <dbReference type="EMBL" id="AEI42134.1"/>
    </source>
</evidence>
<evidence type="ECO:0000313" key="2">
    <source>
        <dbReference type="Proteomes" id="UP000006620"/>
    </source>
</evidence>
<sequence length="48" mass="5209">MSRMPPILHAAMTLFTPGLRGTNEVPPPACRCLLFTASALLPMDKVNQ</sequence>
<dbReference type="EMBL" id="CP002869">
    <property type="protein sequence ID" value="AEI42134.1"/>
    <property type="molecule type" value="Genomic_DNA"/>
</dbReference>
<proteinExistence type="predicted"/>
<accession>F8FDG4</accession>
<dbReference type="KEGG" id="pms:KNP414_03590"/>
<dbReference type="HOGENOM" id="CLU_3155707_0_0_9"/>
<dbReference type="AlphaFoldDB" id="F8FDG4"/>
<reference evidence="2" key="1">
    <citation type="submission" date="2011-06" db="EMBL/GenBank/DDBJ databases">
        <title>Complete genome sequence of Paenibacillus mucilaginosus KNP414.</title>
        <authorList>
            <person name="Wang J."/>
            <person name="Hu S."/>
            <person name="Hu X."/>
            <person name="Zhang B."/>
            <person name="Dong D."/>
            <person name="Zhang S."/>
            <person name="Zhao K."/>
            <person name="Wu D."/>
        </authorList>
    </citation>
    <scope>NUCLEOTIDE SEQUENCE [LARGE SCALE GENOMIC DNA]</scope>
    <source>
        <strain evidence="2">KNP414</strain>
    </source>
</reference>
<name>F8FDG4_PAEMK</name>